<dbReference type="Proteomes" id="UP000006727">
    <property type="component" value="Chromosome 7"/>
</dbReference>
<dbReference type="PaxDb" id="3218-PP1S42_250V6.3"/>
<evidence type="ECO:0000313" key="1">
    <source>
        <dbReference type="EMBL" id="PNR50845.1"/>
    </source>
</evidence>
<reference evidence="2" key="3">
    <citation type="submission" date="2020-12" db="UniProtKB">
        <authorList>
            <consortium name="EnsemblPlants"/>
        </authorList>
    </citation>
    <scope>IDENTIFICATION</scope>
</reference>
<evidence type="ECO:0000313" key="3">
    <source>
        <dbReference type="Proteomes" id="UP000006727"/>
    </source>
</evidence>
<gene>
    <name evidence="1" type="ORF">PHYPA_010031</name>
</gene>
<organism evidence="1">
    <name type="scientific">Physcomitrium patens</name>
    <name type="common">Spreading-leaved earth moss</name>
    <name type="synonym">Physcomitrella patens</name>
    <dbReference type="NCBI Taxonomy" id="3218"/>
    <lineage>
        <taxon>Eukaryota</taxon>
        <taxon>Viridiplantae</taxon>
        <taxon>Streptophyta</taxon>
        <taxon>Embryophyta</taxon>
        <taxon>Bryophyta</taxon>
        <taxon>Bryophytina</taxon>
        <taxon>Bryopsida</taxon>
        <taxon>Funariidae</taxon>
        <taxon>Funariales</taxon>
        <taxon>Funariaceae</taxon>
        <taxon>Physcomitrium</taxon>
    </lineage>
</organism>
<keyword evidence="3" id="KW-1185">Reference proteome</keyword>
<proteinExistence type="predicted"/>
<dbReference type="EMBL" id="ABEU02000007">
    <property type="protein sequence ID" value="PNR50845.1"/>
    <property type="molecule type" value="Genomic_DNA"/>
</dbReference>
<protein>
    <submittedName>
        <fullName evidence="1 2">Uncharacterized protein</fullName>
    </submittedName>
</protein>
<dbReference type="EnsemblPlants" id="Pp3c7_6570V3.1">
    <property type="protein sequence ID" value="Pp3c7_6570V3.1"/>
    <property type="gene ID" value="Pp3c7_6570"/>
</dbReference>
<dbReference type="Gramene" id="Pp3c7_6570V3.1">
    <property type="protein sequence ID" value="Pp3c7_6570V3.1"/>
    <property type="gene ID" value="Pp3c7_6570"/>
</dbReference>
<dbReference type="InParanoid" id="A0A2K1KAN6"/>
<dbReference type="EnsemblPlants" id="Pp3c7_6570V3.2">
    <property type="protein sequence ID" value="Pp3c7_6570V3.2"/>
    <property type="gene ID" value="Pp3c7_6570"/>
</dbReference>
<evidence type="ECO:0000313" key="2">
    <source>
        <dbReference type="EnsemblPlants" id="Pp3c7_6570V3.1"/>
    </source>
</evidence>
<dbReference type="Gramene" id="Pp3c7_6570V3.2">
    <property type="protein sequence ID" value="Pp3c7_6570V3.2"/>
    <property type="gene ID" value="Pp3c7_6570"/>
</dbReference>
<reference evidence="1 3" key="2">
    <citation type="journal article" date="2018" name="Plant J.">
        <title>The Physcomitrella patens chromosome-scale assembly reveals moss genome structure and evolution.</title>
        <authorList>
            <person name="Lang D."/>
            <person name="Ullrich K.K."/>
            <person name="Murat F."/>
            <person name="Fuchs J."/>
            <person name="Jenkins J."/>
            <person name="Haas F.B."/>
            <person name="Piednoel M."/>
            <person name="Gundlach H."/>
            <person name="Van Bel M."/>
            <person name="Meyberg R."/>
            <person name="Vives C."/>
            <person name="Morata J."/>
            <person name="Symeonidi A."/>
            <person name="Hiss M."/>
            <person name="Muchero W."/>
            <person name="Kamisugi Y."/>
            <person name="Saleh O."/>
            <person name="Blanc G."/>
            <person name="Decker E.L."/>
            <person name="van Gessel N."/>
            <person name="Grimwood J."/>
            <person name="Hayes R.D."/>
            <person name="Graham S.W."/>
            <person name="Gunter L.E."/>
            <person name="McDaniel S.F."/>
            <person name="Hoernstein S.N.W."/>
            <person name="Larsson A."/>
            <person name="Li F.W."/>
            <person name="Perroud P.F."/>
            <person name="Phillips J."/>
            <person name="Ranjan P."/>
            <person name="Rokshar D.S."/>
            <person name="Rothfels C.J."/>
            <person name="Schneider L."/>
            <person name="Shu S."/>
            <person name="Stevenson D.W."/>
            <person name="Thummler F."/>
            <person name="Tillich M."/>
            <person name="Villarreal Aguilar J.C."/>
            <person name="Widiez T."/>
            <person name="Wong G.K."/>
            <person name="Wymore A."/>
            <person name="Zhang Y."/>
            <person name="Zimmer A.D."/>
            <person name="Quatrano R.S."/>
            <person name="Mayer K.F.X."/>
            <person name="Goodstein D."/>
            <person name="Casacuberta J.M."/>
            <person name="Vandepoele K."/>
            <person name="Reski R."/>
            <person name="Cuming A.C."/>
            <person name="Tuskan G.A."/>
            <person name="Maumus F."/>
            <person name="Salse J."/>
            <person name="Schmutz J."/>
            <person name="Rensing S.A."/>
        </authorList>
    </citation>
    <scope>NUCLEOTIDE SEQUENCE [LARGE SCALE GENOMIC DNA]</scope>
    <source>
        <strain evidence="2 3">cv. Gransden 2004</strain>
    </source>
</reference>
<dbReference type="AlphaFoldDB" id="A0A2K1KAN6"/>
<reference evidence="1 3" key="1">
    <citation type="journal article" date="2008" name="Science">
        <title>The Physcomitrella genome reveals evolutionary insights into the conquest of land by plants.</title>
        <authorList>
            <person name="Rensing S."/>
            <person name="Lang D."/>
            <person name="Zimmer A."/>
            <person name="Terry A."/>
            <person name="Salamov A."/>
            <person name="Shapiro H."/>
            <person name="Nishiyama T."/>
            <person name="Perroud P.-F."/>
            <person name="Lindquist E."/>
            <person name="Kamisugi Y."/>
            <person name="Tanahashi T."/>
            <person name="Sakakibara K."/>
            <person name="Fujita T."/>
            <person name="Oishi K."/>
            <person name="Shin-I T."/>
            <person name="Kuroki Y."/>
            <person name="Toyoda A."/>
            <person name="Suzuki Y."/>
            <person name="Hashimoto A."/>
            <person name="Yamaguchi K."/>
            <person name="Sugano A."/>
            <person name="Kohara Y."/>
            <person name="Fujiyama A."/>
            <person name="Anterola A."/>
            <person name="Aoki S."/>
            <person name="Ashton N."/>
            <person name="Barbazuk W.B."/>
            <person name="Barker E."/>
            <person name="Bennetzen J."/>
            <person name="Bezanilla M."/>
            <person name="Blankenship R."/>
            <person name="Cho S.H."/>
            <person name="Dutcher S."/>
            <person name="Estelle M."/>
            <person name="Fawcett J.A."/>
            <person name="Gundlach H."/>
            <person name="Hanada K."/>
            <person name="Heyl A."/>
            <person name="Hicks K.A."/>
            <person name="Hugh J."/>
            <person name="Lohr M."/>
            <person name="Mayer K."/>
            <person name="Melkozernov A."/>
            <person name="Murata T."/>
            <person name="Nelson D."/>
            <person name="Pils B."/>
            <person name="Prigge M."/>
            <person name="Reiss B."/>
            <person name="Renner T."/>
            <person name="Rombauts S."/>
            <person name="Rushton P."/>
            <person name="Sanderfoot A."/>
            <person name="Schween G."/>
            <person name="Shiu S.-H."/>
            <person name="Stueber K."/>
            <person name="Theodoulou F.L."/>
            <person name="Tu H."/>
            <person name="Van de Peer Y."/>
            <person name="Verrier P.J."/>
            <person name="Waters E."/>
            <person name="Wood A."/>
            <person name="Yang L."/>
            <person name="Cove D."/>
            <person name="Cuming A."/>
            <person name="Hasebe M."/>
            <person name="Lucas S."/>
            <person name="Mishler D.B."/>
            <person name="Reski R."/>
            <person name="Grigoriev I."/>
            <person name="Quatrano R.S."/>
            <person name="Boore J.L."/>
        </authorList>
    </citation>
    <scope>NUCLEOTIDE SEQUENCE [LARGE SCALE GENOMIC DNA]</scope>
    <source>
        <strain evidence="2 3">cv. Gransden 2004</strain>
    </source>
</reference>
<name>A0A2K1KAN6_PHYPA</name>
<sequence>MISARWNLAVGPVIMVAGAFGAVVAATVANEFSGSKQDKVSQEKPKA</sequence>
<accession>A0A2K1KAN6</accession>